<dbReference type="InterPro" id="IPR029056">
    <property type="entry name" value="Ribokinase-like"/>
</dbReference>
<accession>A0A7M1KTW6</accession>
<keyword evidence="6" id="KW-0547">Nucleotide-binding</keyword>
<evidence type="ECO:0000256" key="8">
    <source>
        <dbReference type="ARBA" id="ARBA00022840"/>
    </source>
</evidence>
<dbReference type="PANTHER" id="PTHR10584:SF166">
    <property type="entry name" value="RIBOKINASE"/>
    <property type="match status" value="1"/>
</dbReference>
<organism evidence="14 15">
    <name type="scientific">Aerococcus urinaeequi</name>
    <dbReference type="NCBI Taxonomy" id="51665"/>
    <lineage>
        <taxon>Bacteria</taxon>
        <taxon>Bacillati</taxon>
        <taxon>Bacillota</taxon>
        <taxon>Bacilli</taxon>
        <taxon>Lactobacillales</taxon>
        <taxon>Aerococcaceae</taxon>
        <taxon>Aerococcus</taxon>
    </lineage>
</organism>
<dbReference type="InterPro" id="IPR011877">
    <property type="entry name" value="Ribokinase"/>
</dbReference>
<evidence type="ECO:0000256" key="4">
    <source>
        <dbReference type="ARBA" id="ARBA00022679"/>
    </source>
</evidence>
<feature type="domain" description="Carbohydrate kinase PfkB" evidence="13">
    <location>
        <begin position="2"/>
        <end position="230"/>
    </location>
</feature>
<dbReference type="Gene3D" id="3.40.1190.20">
    <property type="match status" value="1"/>
</dbReference>
<dbReference type="CDD" id="cd01174">
    <property type="entry name" value="ribokinase"/>
    <property type="match status" value="1"/>
</dbReference>
<evidence type="ECO:0000259" key="13">
    <source>
        <dbReference type="Pfam" id="PF00294"/>
    </source>
</evidence>
<keyword evidence="5" id="KW-0479">Metal-binding</keyword>
<dbReference type="Pfam" id="PF00294">
    <property type="entry name" value="PfkB"/>
    <property type="match status" value="1"/>
</dbReference>
<dbReference type="PROSITE" id="PS00584">
    <property type="entry name" value="PFKB_KINASES_2"/>
    <property type="match status" value="1"/>
</dbReference>
<dbReference type="InterPro" id="IPR002139">
    <property type="entry name" value="Ribo/fructo_kinase"/>
</dbReference>
<dbReference type="GO" id="GO:0005829">
    <property type="term" value="C:cytosol"/>
    <property type="evidence" value="ECO:0007669"/>
    <property type="project" value="TreeGrafter"/>
</dbReference>
<evidence type="ECO:0000256" key="11">
    <source>
        <dbReference type="ARBA" id="ARBA00023277"/>
    </source>
</evidence>
<sequence length="247" mass="26970">MSMVGAVGMDSFGQELLDNLTSNRIDVSNVERVTDFPSGSAVITLNKNDNAIIYVAGANNQFQGITSDKILNLLAQADLVVLQNEMPQAQIEQVIDYCLDNDKPVLYNPAPARVASKELIDKVTYFTPNESEFKIIFPNLTVSEGVKKYPNKLLVTLGSKGVLYHDGEREVLVPAYRVKPIDTTGAGDTFNGAFAAAIVKGMSIEDSVKFGNLAASLSIQKFGAQGGMPTLEEMEESLNYEKEWHIK</sequence>
<gene>
    <name evidence="14" type="ORF">IMX20_06480</name>
</gene>
<evidence type="ECO:0000256" key="9">
    <source>
        <dbReference type="ARBA" id="ARBA00022842"/>
    </source>
</evidence>
<keyword evidence="7 12" id="KW-0418">Kinase</keyword>
<dbReference type="PRINTS" id="PR00990">
    <property type="entry name" value="RIBOKINASE"/>
</dbReference>
<evidence type="ECO:0000313" key="15">
    <source>
        <dbReference type="Proteomes" id="UP000595091"/>
    </source>
</evidence>
<keyword evidence="9" id="KW-0460">Magnesium</keyword>
<keyword evidence="10" id="KW-0630">Potassium</keyword>
<name>A0A7M1KTW6_9LACT</name>
<reference evidence="14 15" key="1">
    <citation type="submission" date="2020-10" db="EMBL/GenBank/DDBJ databases">
        <title>Plasmid carrying two tetracycline resistance determinant.</title>
        <authorList>
            <person name="Yang Q."/>
        </authorList>
    </citation>
    <scope>NUCLEOTIDE SEQUENCE [LARGE SCALE GENOMIC DNA]</scope>
    <source>
        <strain evidence="14 15">T43</strain>
    </source>
</reference>
<dbReference type="InterPro" id="IPR002173">
    <property type="entry name" value="Carboh/pur_kinase_PfkB_CS"/>
</dbReference>
<protein>
    <recommendedName>
        <fullName evidence="3">Ribokinase</fullName>
        <ecNumber evidence="2">2.7.1.15</ecNumber>
    </recommendedName>
</protein>
<evidence type="ECO:0000256" key="1">
    <source>
        <dbReference type="ARBA" id="ARBA00010688"/>
    </source>
</evidence>
<evidence type="ECO:0000256" key="3">
    <source>
        <dbReference type="ARBA" id="ARBA00016943"/>
    </source>
</evidence>
<evidence type="ECO:0000256" key="7">
    <source>
        <dbReference type="ARBA" id="ARBA00022777"/>
    </source>
</evidence>
<dbReference type="Proteomes" id="UP000595091">
    <property type="component" value="Chromosome"/>
</dbReference>
<dbReference type="GO" id="GO:0004747">
    <property type="term" value="F:ribokinase activity"/>
    <property type="evidence" value="ECO:0007669"/>
    <property type="project" value="UniProtKB-EC"/>
</dbReference>
<dbReference type="InterPro" id="IPR011611">
    <property type="entry name" value="PfkB_dom"/>
</dbReference>
<dbReference type="GO" id="GO:0006014">
    <property type="term" value="P:D-ribose metabolic process"/>
    <property type="evidence" value="ECO:0007669"/>
    <property type="project" value="InterPro"/>
</dbReference>
<keyword evidence="11" id="KW-0119">Carbohydrate metabolism</keyword>
<evidence type="ECO:0000256" key="2">
    <source>
        <dbReference type="ARBA" id="ARBA00012035"/>
    </source>
</evidence>
<keyword evidence="4 12" id="KW-0808">Transferase</keyword>
<evidence type="ECO:0000256" key="12">
    <source>
        <dbReference type="RuleBase" id="RU003704"/>
    </source>
</evidence>
<keyword evidence="8" id="KW-0067">ATP-binding</keyword>
<dbReference type="GO" id="GO:0046872">
    <property type="term" value="F:metal ion binding"/>
    <property type="evidence" value="ECO:0007669"/>
    <property type="project" value="UniProtKB-KW"/>
</dbReference>
<dbReference type="EMBL" id="CP063065">
    <property type="protein sequence ID" value="QOQ78640.1"/>
    <property type="molecule type" value="Genomic_DNA"/>
</dbReference>
<dbReference type="AlphaFoldDB" id="A0A7M1KTW6"/>
<comment type="similarity">
    <text evidence="1 12">Belongs to the carbohydrate kinase PfkB family.</text>
</comment>
<dbReference type="PANTHER" id="PTHR10584">
    <property type="entry name" value="SUGAR KINASE"/>
    <property type="match status" value="1"/>
</dbReference>
<dbReference type="SUPFAM" id="SSF53613">
    <property type="entry name" value="Ribokinase-like"/>
    <property type="match status" value="1"/>
</dbReference>
<evidence type="ECO:0000256" key="6">
    <source>
        <dbReference type="ARBA" id="ARBA00022741"/>
    </source>
</evidence>
<evidence type="ECO:0000256" key="10">
    <source>
        <dbReference type="ARBA" id="ARBA00022958"/>
    </source>
</evidence>
<evidence type="ECO:0000313" key="14">
    <source>
        <dbReference type="EMBL" id="QOQ78640.1"/>
    </source>
</evidence>
<evidence type="ECO:0000256" key="5">
    <source>
        <dbReference type="ARBA" id="ARBA00022723"/>
    </source>
</evidence>
<proteinExistence type="inferred from homology"/>
<dbReference type="EC" id="2.7.1.15" evidence="2"/>
<dbReference type="GO" id="GO:0005524">
    <property type="term" value="F:ATP binding"/>
    <property type="evidence" value="ECO:0007669"/>
    <property type="project" value="UniProtKB-KW"/>
</dbReference>